<dbReference type="GO" id="GO:0006289">
    <property type="term" value="P:nucleotide-excision repair"/>
    <property type="evidence" value="ECO:0007669"/>
    <property type="project" value="InterPro"/>
</dbReference>
<dbReference type="GO" id="GO:0006298">
    <property type="term" value="P:mismatch repair"/>
    <property type="evidence" value="ECO:0007669"/>
    <property type="project" value="EnsemblFungi"/>
</dbReference>
<protein>
    <submittedName>
        <fullName evidence="8">UV-damage endonuclease</fullName>
    </submittedName>
</protein>
<sequence length="550" mass="62652">MDVVVENTPAESPLSDVDLEVKTPTEVKDELKAELIDPSEELCSDIESGDEVPASTEEIKEALFRPPPVNSSYLPLPWKGRLGYACLNTYLRTANPPVFCSRTCRINSILEHRHPLLDPSQPEHAIKNRPDLTQPADIDRGMRWVHELGLANARDIVKLLRWNDKYGIKFMRLSSEMFPFASHEEYGYTLESFAADVLAEAGKVAAELGHRLTTHPGQYTQLGSPREQVAINAIRDLEYHAEMLRLLKLPEQQNRDAVIILHMGGVFGNKQETLDRFRKNYATLSQDIKNRLVLENDDVSWTVHDLLPICEELNIPMVLDYHHHNINFDPNEIREGTLDIMRLYDRISSIWKKKGITQKMHYSEPTPAAITRHERRKHSGRVQMLPPCDPTMDLMIEAKDKEQAVFDLMRTYKLPGFERINDIIPYTRQDENKPPPKRRSKKAAAEAELEPPPPVVPDDEVAMGGPDNRVYWPPGMEHYLKPPKRVVAPKKTPKKKVTKVEVEEEVIKTEEVTTPTKRTRRKRATAAVESDDAAEGESTPTKRANPSKAC</sequence>
<evidence type="ECO:0000256" key="5">
    <source>
        <dbReference type="ARBA" id="ARBA00022801"/>
    </source>
</evidence>
<dbReference type="InterPro" id="IPR004601">
    <property type="entry name" value="UvdE"/>
</dbReference>
<dbReference type="GO" id="GO:0005739">
    <property type="term" value="C:mitochondrion"/>
    <property type="evidence" value="ECO:0007669"/>
    <property type="project" value="EnsemblFungi"/>
</dbReference>
<dbReference type="GO" id="GO:0043504">
    <property type="term" value="P:mitochondrial DNA repair"/>
    <property type="evidence" value="ECO:0007669"/>
    <property type="project" value="EnsemblFungi"/>
</dbReference>
<evidence type="ECO:0000256" key="3">
    <source>
        <dbReference type="ARBA" id="ARBA00022763"/>
    </source>
</evidence>
<dbReference type="InterPro" id="IPR036237">
    <property type="entry name" value="Xyl_isomerase-like_sf"/>
</dbReference>
<feature type="region of interest" description="Disordered" evidence="7">
    <location>
        <begin position="425"/>
        <end position="496"/>
    </location>
</feature>
<organism evidence="8 9">
    <name type="scientific">Ascosphaera apis ARSEF 7405</name>
    <dbReference type="NCBI Taxonomy" id="392613"/>
    <lineage>
        <taxon>Eukaryota</taxon>
        <taxon>Fungi</taxon>
        <taxon>Dikarya</taxon>
        <taxon>Ascomycota</taxon>
        <taxon>Pezizomycotina</taxon>
        <taxon>Eurotiomycetes</taxon>
        <taxon>Eurotiomycetidae</taxon>
        <taxon>Onygenales</taxon>
        <taxon>Ascosphaeraceae</taxon>
        <taxon>Ascosphaera</taxon>
    </lineage>
</organism>
<dbReference type="OrthoDB" id="541883at2759"/>
<dbReference type="GO" id="GO:0005634">
    <property type="term" value="C:nucleus"/>
    <property type="evidence" value="ECO:0007669"/>
    <property type="project" value="EnsemblFungi"/>
</dbReference>
<dbReference type="Pfam" id="PF03851">
    <property type="entry name" value="UvdE"/>
    <property type="match status" value="1"/>
</dbReference>
<dbReference type="GO" id="GO:0006290">
    <property type="term" value="P:pyrimidine dimer repair"/>
    <property type="evidence" value="ECO:0007669"/>
    <property type="project" value="EnsemblFungi"/>
</dbReference>
<dbReference type="GO" id="GO:0070914">
    <property type="term" value="P:UV-damage excision repair"/>
    <property type="evidence" value="ECO:0007669"/>
    <property type="project" value="EnsemblFungi"/>
</dbReference>
<reference evidence="8 9" key="1">
    <citation type="journal article" date="2016" name="Genome Biol. Evol.">
        <title>Divergent and convergent evolution of fungal pathogenicity.</title>
        <authorList>
            <person name="Shang Y."/>
            <person name="Xiao G."/>
            <person name="Zheng P."/>
            <person name="Cen K."/>
            <person name="Zhan S."/>
            <person name="Wang C."/>
        </authorList>
    </citation>
    <scope>NUCLEOTIDE SEQUENCE [LARGE SCALE GENOMIC DNA]</scope>
    <source>
        <strain evidence="8 9">ARSEF 7405</strain>
    </source>
</reference>
<evidence type="ECO:0000256" key="4">
    <source>
        <dbReference type="ARBA" id="ARBA00022769"/>
    </source>
</evidence>
<gene>
    <name evidence="8" type="ORF">AAP_01422</name>
</gene>
<evidence type="ECO:0000256" key="7">
    <source>
        <dbReference type="SAM" id="MobiDB-lite"/>
    </source>
</evidence>
<keyword evidence="3" id="KW-0227">DNA damage</keyword>
<dbReference type="EMBL" id="AZGZ01000004">
    <property type="protein sequence ID" value="KZZ95746.1"/>
    <property type="molecule type" value="Genomic_DNA"/>
</dbReference>
<evidence type="ECO:0000256" key="2">
    <source>
        <dbReference type="ARBA" id="ARBA00022759"/>
    </source>
</evidence>
<evidence type="ECO:0000313" key="8">
    <source>
        <dbReference type="EMBL" id="KZZ95746.1"/>
    </source>
</evidence>
<evidence type="ECO:0000256" key="6">
    <source>
        <dbReference type="ARBA" id="ARBA00023204"/>
    </source>
</evidence>
<comment type="caution">
    <text evidence="8">The sequence shown here is derived from an EMBL/GenBank/DDBJ whole genome shotgun (WGS) entry which is preliminary data.</text>
</comment>
<keyword evidence="2 8" id="KW-0255">Endonuclease</keyword>
<keyword evidence="5" id="KW-0378">Hydrolase</keyword>
<proteinExistence type="predicted"/>
<feature type="compositionally biased region" description="Basic residues" evidence="7">
    <location>
        <begin position="481"/>
        <end position="496"/>
    </location>
</feature>
<dbReference type="Gene3D" id="3.20.20.150">
    <property type="entry name" value="Divalent-metal-dependent TIM barrel enzymes"/>
    <property type="match status" value="1"/>
</dbReference>
<dbReference type="PANTHER" id="PTHR31290:SF5">
    <property type="entry name" value="UV-DAMAGE ENDONUCLEASE"/>
    <property type="match status" value="1"/>
</dbReference>
<name>A0A168BU35_9EURO</name>
<evidence type="ECO:0000313" key="9">
    <source>
        <dbReference type="Proteomes" id="UP000242877"/>
    </source>
</evidence>
<dbReference type="AlphaFoldDB" id="A0A168BU35"/>
<keyword evidence="6" id="KW-0234">DNA repair</keyword>
<dbReference type="GO" id="GO:0006284">
    <property type="term" value="P:base-excision repair"/>
    <property type="evidence" value="ECO:0007669"/>
    <property type="project" value="EnsemblFungi"/>
</dbReference>
<feature type="region of interest" description="Disordered" evidence="7">
    <location>
        <begin position="508"/>
        <end position="550"/>
    </location>
</feature>
<dbReference type="NCBIfam" id="TIGR00629">
    <property type="entry name" value="uvde"/>
    <property type="match status" value="1"/>
</dbReference>
<keyword evidence="1" id="KW-0540">Nuclease</keyword>
<dbReference type="GO" id="GO:0033892">
    <property type="term" value="F:deoxyribonuclease (pyrimidine dimer) activity"/>
    <property type="evidence" value="ECO:0007669"/>
    <property type="project" value="EnsemblFungi"/>
</dbReference>
<dbReference type="VEuPathDB" id="FungiDB:AAP_01422"/>
<dbReference type="PANTHER" id="PTHR31290">
    <property type="entry name" value="UV-DAMAGE ENDONUCLEASE"/>
    <property type="match status" value="1"/>
</dbReference>
<dbReference type="SUPFAM" id="SSF51658">
    <property type="entry name" value="Xylose isomerase-like"/>
    <property type="match status" value="1"/>
</dbReference>
<dbReference type="GO" id="GO:0000404">
    <property type="term" value="F:heteroduplex DNA loop binding"/>
    <property type="evidence" value="ECO:0007669"/>
    <property type="project" value="EnsemblFungi"/>
</dbReference>
<keyword evidence="4" id="KW-0228">DNA excision</keyword>
<evidence type="ECO:0000256" key="1">
    <source>
        <dbReference type="ARBA" id="ARBA00022722"/>
    </source>
</evidence>
<dbReference type="Proteomes" id="UP000242877">
    <property type="component" value="Unassembled WGS sequence"/>
</dbReference>
<keyword evidence="9" id="KW-1185">Reference proteome</keyword>
<accession>A0A168BU35</accession>